<dbReference type="EMBL" id="OU015584">
    <property type="protein sequence ID" value="CAG5080294.1"/>
    <property type="molecule type" value="Genomic_DNA"/>
</dbReference>
<feature type="domain" description="Ig-like" evidence="1">
    <location>
        <begin position="1235"/>
        <end position="1311"/>
    </location>
</feature>
<evidence type="ECO:0000313" key="2">
    <source>
        <dbReference type="EMBL" id="CAG5080294.1"/>
    </source>
</evidence>
<dbReference type="KEGG" id="ptan:CRYO30217_01248"/>
<feature type="domain" description="Ig-like" evidence="1">
    <location>
        <begin position="803"/>
        <end position="876"/>
    </location>
</feature>
<feature type="domain" description="Ig-like" evidence="1">
    <location>
        <begin position="1058"/>
        <end position="1138"/>
    </location>
</feature>
<reference evidence="2" key="1">
    <citation type="submission" date="2021-04" db="EMBL/GenBank/DDBJ databases">
        <authorList>
            <person name="Rodrigo-Torres L."/>
            <person name="Arahal R. D."/>
            <person name="Lucena T."/>
        </authorList>
    </citation>
    <scope>NUCLEOTIDE SEQUENCE</scope>
    <source>
        <strain evidence="2">AS29M-1</strain>
    </source>
</reference>
<dbReference type="Pfam" id="PF13585">
    <property type="entry name" value="CHU_C"/>
    <property type="match status" value="1"/>
</dbReference>
<feature type="domain" description="Ig-like" evidence="1">
    <location>
        <begin position="1148"/>
        <end position="1224"/>
    </location>
</feature>
<feature type="domain" description="Ig-like" evidence="1">
    <location>
        <begin position="632"/>
        <end position="706"/>
    </location>
</feature>
<dbReference type="InterPro" id="IPR026341">
    <property type="entry name" value="T9SS_type_B"/>
</dbReference>
<proteinExistence type="predicted"/>
<keyword evidence="3" id="KW-1185">Reference proteome</keyword>
<feature type="domain" description="Ig-like" evidence="1">
    <location>
        <begin position="460"/>
        <end position="534"/>
    </location>
</feature>
<dbReference type="Proteomes" id="UP000683507">
    <property type="component" value="Chromosome"/>
</dbReference>
<organism evidence="2 3">
    <name type="scientific">Parvicella tangerina</name>
    <dbReference type="NCBI Taxonomy" id="2829795"/>
    <lineage>
        <taxon>Bacteria</taxon>
        <taxon>Pseudomonadati</taxon>
        <taxon>Bacteroidota</taxon>
        <taxon>Flavobacteriia</taxon>
        <taxon>Flavobacteriales</taxon>
        <taxon>Parvicellaceae</taxon>
        <taxon>Parvicella</taxon>
    </lineage>
</organism>
<feature type="domain" description="Ig-like" evidence="1">
    <location>
        <begin position="890"/>
        <end position="965"/>
    </location>
</feature>
<feature type="domain" description="Ig-like" evidence="1">
    <location>
        <begin position="973"/>
        <end position="1051"/>
    </location>
</feature>
<feature type="domain" description="Ig-like" evidence="1">
    <location>
        <begin position="546"/>
        <end position="620"/>
    </location>
</feature>
<evidence type="ECO:0000313" key="3">
    <source>
        <dbReference type="Proteomes" id="UP000683507"/>
    </source>
</evidence>
<name>A0A916NR23_9FLAO</name>
<accession>A0A916NR23</accession>
<dbReference type="InterPro" id="IPR044023">
    <property type="entry name" value="Ig_7"/>
</dbReference>
<sequence length="1551" mass="158996">MFCVLQLNAQNVDYSITVTELFAEADGNDGGVGINDQDPVWWIYAMDNGTTPGSLTAFQGTGCIATTNTFGTWWSGTPNHSGPPIPFAWLNVTNTDATQIITEMEGWENDCYDECDYDPSPGLFSICVSNGDDNHDGRGNSGNIDFQNDAPCQNNEYEIFIGDYRAKIEIYWDYVSVDAGTIDGDQSVCSGGNPTVLGNVSSGIAATSPWFSFQWQQDVGCTGSWADIAGATNATYDPPLGIIQNTCYRRKLVYGCGFFLSNEVTVTVDTPPTDPSSITANPPALCGISPVTLTVNGGSLGTSADWVWYQGDPNSGGTQLGTGSPFTTTLTSTTNVFVRAEGPCGITNTANQVIIIETPSIAPTALSATQSTICVGGTTDLTVSGGAPGTGAQYAWYDVDPTVGLPTPIFTSTGVNYTGVTPLITTTYYVRLEGCDTTAAVSTTITVNTLSSDPSGINSSNAQVCEGTSVTLTVNGGTLGTGADWYWYAGGCGAGAPIGNGTSISVTPTGTTSYYVRAEGTCNTSGCASTTILVDELSNDPVNIIVSDPSICPGDVTTLSVIGGSLGAGADWEWYNGACGGLNVGSGSTIAVNPTATTDYYVRAEGACNNTACINTNVNVEQLSVDPTGAIASVNNVCPNTSVDLTVQGGLLGDGANWEWYQGSCGGVYLGSGATIAVSPSSTTTYYVRAEGNCNTTACETVTVTVRALPSPPVSITASNGTVCPGNNVTLSTNGGVLTGADDWVWYAGGCGVGGAIATGNSISVNPTATTTFFVRSEGVCGNSACVNVTIATEDLSTDPISVIASDASICPGDNTTLSVVGGSLGTAADWEWYDGACGGLNVGSGSSIVVNPAATTDYYVRAEGLCNTTNCSSTNINIETLSTAPAGAIASINNVCPNTSVDVSVQGGALGDGATWEWYQGSCGGIYLGSGATLSVQPSTTTTYYVRAEGNCNTTACESVTVIVQELSTAPSSVIASSSSVCPGGNVTLTVNGGNLVTGDTWTWYEGGCGAGTSIGSGTSITVNPSQATTYYVRAEGACGVTSCASATITLDEVSTPANSITASSTAICVGQSVVLNVSGGVLGTGANWQWYQGSCGGGPVGTGNSISVTPTATTTYYVRGEGACGNSTCVDVTITVGAGVNDPTSAVSSANNICPGDEVDLTVNGQVLPADYSYVWYTGACGAVPIGVGETISVSPTATTTYYVRAVGTCGETACESVTVTVLDGSITPDGIIASNNNFCLGESTTLTVDGGYLSTGAQWVWYENSCGGTSVGTGTTITLTPLNSTSYYVRGEGGTCGNTGCMDVFISVTDVVVHTNPYDTLCGIGPSFTLNGGEPDGGTYSGTGVSNGVFDPAIAGEGIHPITYTYTSDNGCVESVSTNIVIEETDLTAEVVVDQLACSQGGTTLSIKAEGGNGFLTYSWSNGTYESTIPFAQEGTYFCYIKDGEGCIAKSDEVEVTDEMECIEIPNTFTPNDDGINDTWNLDFTAYSDVKLLVFSKWGREVFGSGDTEIHWDGLSPSGAKLPSGVYYYVLELNGGEIKQSGYITLLR</sequence>
<dbReference type="Pfam" id="PF19081">
    <property type="entry name" value="Ig_7"/>
    <property type="match status" value="10"/>
</dbReference>
<evidence type="ECO:0000259" key="1">
    <source>
        <dbReference type="Pfam" id="PF19081"/>
    </source>
</evidence>
<gene>
    <name evidence="2" type="ORF">CRYO30217_01248</name>
</gene>
<protein>
    <recommendedName>
        <fullName evidence="1">Ig-like domain-containing protein</fullName>
    </recommendedName>
</protein>
<feature type="domain" description="Ig-like" evidence="1">
    <location>
        <begin position="363"/>
        <end position="448"/>
    </location>
</feature>
<dbReference type="NCBIfam" id="TIGR04131">
    <property type="entry name" value="Bac_Flav_CTERM"/>
    <property type="match status" value="1"/>
</dbReference>